<dbReference type="PROSITE" id="PS50928">
    <property type="entry name" value="ABC_TM1"/>
    <property type="match status" value="1"/>
</dbReference>
<feature type="transmembrane region" description="Helical" evidence="6">
    <location>
        <begin position="43"/>
        <end position="64"/>
    </location>
</feature>
<keyword evidence="5 6" id="KW-0472">Membrane</keyword>
<feature type="domain" description="ABC transmembrane type-1" evidence="7">
    <location>
        <begin position="39"/>
        <end position="219"/>
    </location>
</feature>
<comment type="caution">
    <text evidence="8">The sequence shown here is derived from an EMBL/GenBank/DDBJ whole genome shotgun (WGS) entry which is preliminary data.</text>
</comment>
<evidence type="ECO:0000313" key="9">
    <source>
        <dbReference type="Proteomes" id="UP001596122"/>
    </source>
</evidence>
<dbReference type="PANTHER" id="PTHR30177:SF4">
    <property type="entry name" value="OSMOPROTECTANT IMPORT PERMEASE PROTEIN OSMW"/>
    <property type="match status" value="1"/>
</dbReference>
<dbReference type="InterPro" id="IPR051204">
    <property type="entry name" value="ABC_transp_perm/SBD"/>
</dbReference>
<dbReference type="PANTHER" id="PTHR30177">
    <property type="entry name" value="GLYCINE BETAINE/L-PROLINE TRANSPORT SYSTEM PERMEASE PROTEIN PROW"/>
    <property type="match status" value="1"/>
</dbReference>
<dbReference type="SUPFAM" id="SSF161098">
    <property type="entry name" value="MetI-like"/>
    <property type="match status" value="1"/>
</dbReference>
<evidence type="ECO:0000256" key="6">
    <source>
        <dbReference type="RuleBase" id="RU363032"/>
    </source>
</evidence>
<dbReference type="Gene3D" id="1.10.3720.10">
    <property type="entry name" value="MetI-like"/>
    <property type="match status" value="1"/>
</dbReference>
<evidence type="ECO:0000259" key="7">
    <source>
        <dbReference type="PROSITE" id="PS50928"/>
    </source>
</evidence>
<dbReference type="EMBL" id="JBHSLD010000028">
    <property type="protein sequence ID" value="MFC5382573.1"/>
    <property type="molecule type" value="Genomic_DNA"/>
</dbReference>
<keyword evidence="2 6" id="KW-0813">Transport</keyword>
<keyword evidence="4 6" id="KW-1133">Transmembrane helix</keyword>
<comment type="similarity">
    <text evidence="6">Belongs to the binding-protein-dependent transport system permease family.</text>
</comment>
<evidence type="ECO:0000256" key="5">
    <source>
        <dbReference type="ARBA" id="ARBA00023136"/>
    </source>
</evidence>
<proteinExistence type="inferred from homology"/>
<dbReference type="Proteomes" id="UP001596122">
    <property type="component" value="Unassembled WGS sequence"/>
</dbReference>
<evidence type="ECO:0000256" key="4">
    <source>
        <dbReference type="ARBA" id="ARBA00022989"/>
    </source>
</evidence>
<gene>
    <name evidence="8" type="ORF">ACFPJ6_17555</name>
</gene>
<sequence length="235" mass="24472">MPGALVDHPMSVAESCLQRNAWVCPEYVTTRQDILLDALVDHVGLTFAAVLLGLVVALPLGVLASRSALVETGASAVATVLYTVPSLAMFPLLLALGLPFGPSIVVVGLAIYSLGILLRNIVVGLQQVPADTLDAAAGMGLSARRRLWSVELPLALPAILAGVRIATVSTVALVTVGGLFGYGGLGNRIIIGLNSRFNAEVLTATVLVVVLALALDGLLLLLERRVTPWSRERAA</sequence>
<feature type="transmembrane region" description="Helical" evidence="6">
    <location>
        <begin position="154"/>
        <end position="181"/>
    </location>
</feature>
<dbReference type="InterPro" id="IPR035906">
    <property type="entry name" value="MetI-like_sf"/>
</dbReference>
<dbReference type="CDD" id="cd06261">
    <property type="entry name" value="TM_PBP2"/>
    <property type="match status" value="1"/>
</dbReference>
<dbReference type="RefSeq" id="WP_340270214.1">
    <property type="nucleotide sequence ID" value="NZ_JBBEOG010000006.1"/>
</dbReference>
<name>A0ABW0GRQ8_9MICO</name>
<dbReference type="InterPro" id="IPR000515">
    <property type="entry name" value="MetI-like"/>
</dbReference>
<reference evidence="9" key="1">
    <citation type="journal article" date="2019" name="Int. J. Syst. Evol. Microbiol.">
        <title>The Global Catalogue of Microorganisms (GCM) 10K type strain sequencing project: providing services to taxonomists for standard genome sequencing and annotation.</title>
        <authorList>
            <consortium name="The Broad Institute Genomics Platform"/>
            <consortium name="The Broad Institute Genome Sequencing Center for Infectious Disease"/>
            <person name="Wu L."/>
            <person name="Ma J."/>
        </authorList>
    </citation>
    <scope>NUCLEOTIDE SEQUENCE [LARGE SCALE GENOMIC DNA]</scope>
    <source>
        <strain evidence="9">CCUG 43114</strain>
    </source>
</reference>
<evidence type="ECO:0000256" key="2">
    <source>
        <dbReference type="ARBA" id="ARBA00022448"/>
    </source>
</evidence>
<feature type="transmembrane region" description="Helical" evidence="6">
    <location>
        <begin position="100"/>
        <end position="118"/>
    </location>
</feature>
<evidence type="ECO:0000313" key="8">
    <source>
        <dbReference type="EMBL" id="MFC5382573.1"/>
    </source>
</evidence>
<feature type="transmembrane region" description="Helical" evidence="6">
    <location>
        <begin position="201"/>
        <end position="222"/>
    </location>
</feature>
<evidence type="ECO:0000256" key="1">
    <source>
        <dbReference type="ARBA" id="ARBA00004141"/>
    </source>
</evidence>
<dbReference type="Pfam" id="PF00528">
    <property type="entry name" value="BPD_transp_1"/>
    <property type="match status" value="1"/>
</dbReference>
<evidence type="ECO:0000256" key="3">
    <source>
        <dbReference type="ARBA" id="ARBA00022692"/>
    </source>
</evidence>
<keyword evidence="9" id="KW-1185">Reference proteome</keyword>
<keyword evidence="3 6" id="KW-0812">Transmembrane</keyword>
<protein>
    <submittedName>
        <fullName evidence="8">ABC transporter permease</fullName>
    </submittedName>
</protein>
<feature type="transmembrane region" description="Helical" evidence="6">
    <location>
        <begin position="76"/>
        <end position="94"/>
    </location>
</feature>
<accession>A0ABW0GRQ8</accession>
<organism evidence="8 9">
    <name type="scientific">Aquipuribacter nitratireducens</name>
    <dbReference type="NCBI Taxonomy" id="650104"/>
    <lineage>
        <taxon>Bacteria</taxon>
        <taxon>Bacillati</taxon>
        <taxon>Actinomycetota</taxon>
        <taxon>Actinomycetes</taxon>
        <taxon>Micrococcales</taxon>
        <taxon>Intrasporangiaceae</taxon>
        <taxon>Aquipuribacter</taxon>
    </lineage>
</organism>
<comment type="subcellular location">
    <subcellularLocation>
        <location evidence="6">Cell membrane</location>
        <topology evidence="6">Multi-pass membrane protein</topology>
    </subcellularLocation>
    <subcellularLocation>
        <location evidence="1">Membrane</location>
        <topology evidence="1">Multi-pass membrane protein</topology>
    </subcellularLocation>
</comment>